<evidence type="ECO:0000313" key="4">
    <source>
        <dbReference type="Proteomes" id="UP000192739"/>
    </source>
</evidence>
<dbReference type="GO" id="GO:0033072">
    <property type="term" value="P:vancomycin biosynthetic process"/>
    <property type="evidence" value="ECO:0007669"/>
    <property type="project" value="UniProtKB-ARBA"/>
</dbReference>
<name>A0A1E3S9Z7_MYCIE</name>
<dbReference type="Pfam" id="PF06722">
    <property type="entry name" value="EryCIII-like_C"/>
    <property type="match status" value="1"/>
</dbReference>
<reference evidence="3 4" key="1">
    <citation type="submission" date="2017-02" db="EMBL/GenBank/DDBJ databases">
        <title>The new phylogeny of genus Mycobacterium.</title>
        <authorList>
            <person name="Tortoli E."/>
            <person name="Trovato A."/>
            <person name="Cirillo D.M."/>
        </authorList>
    </citation>
    <scope>NUCLEOTIDE SEQUENCE [LARGE SCALE GENOMIC DNA]</scope>
    <source>
        <strain evidence="3 4">DSM 44049</strain>
    </source>
</reference>
<dbReference type="PANTHER" id="PTHR48050:SF13">
    <property type="entry name" value="STEROL 3-BETA-GLUCOSYLTRANSFERASE UGT80A2"/>
    <property type="match status" value="1"/>
</dbReference>
<evidence type="ECO:0000259" key="1">
    <source>
        <dbReference type="Pfam" id="PF03033"/>
    </source>
</evidence>
<proteinExistence type="predicted"/>
<evidence type="ECO:0000313" key="3">
    <source>
        <dbReference type="EMBL" id="ORB00470.1"/>
    </source>
</evidence>
<dbReference type="FunFam" id="3.40.50.2000:FF:000170">
    <property type="entry name" value="Probable glycosyltransferase"/>
    <property type="match status" value="1"/>
</dbReference>
<dbReference type="Proteomes" id="UP000192739">
    <property type="component" value="Unassembled WGS sequence"/>
</dbReference>
<evidence type="ECO:0000259" key="2">
    <source>
        <dbReference type="Pfam" id="PF06722"/>
    </source>
</evidence>
<dbReference type="InterPro" id="IPR004276">
    <property type="entry name" value="GlycoTrans_28_N"/>
</dbReference>
<sequence>MKFVVASYGTRGDIEPCAAVGLELQRRGHDVCLAVPPNLIGFVESAGIRAVRYGNRDSQKQLDEQFLHNAWKLQNPLKLLREAMAPVTEGWAELSAMLTPVAAGADLLLTGQIYQEVVANVAEHHDIPLAALHFYPMRANGEIAFPARLPGPMVRSTITTLDWLYWRMTKGVEDEQRRVLGLPKASSPAPKRMADRGALEIQAYDELCFPGLAAEWAPKFGDRRPFVGALTMGLPTDADDEVASWIAAGTPPIYFGFGSMPVGSLADRVDMIGAACKQLGERALICSGPSDSTEIPQLEHVKVVRAVNHAAIFPQCRAVVHHGGAGTTAAGLRAGVPTLVLWVTSDQPIWAAQVKELKVGRGRRFSSTNRDTLVTDLKAILAPECVTRARETGARMTKPAASAAATADLLEEAVRRRG</sequence>
<dbReference type="InterPro" id="IPR050426">
    <property type="entry name" value="Glycosyltransferase_28"/>
</dbReference>
<dbReference type="SUPFAM" id="SSF53756">
    <property type="entry name" value="UDP-Glycosyltransferase/glycogen phosphorylase"/>
    <property type="match status" value="1"/>
</dbReference>
<dbReference type="Gene3D" id="3.40.50.2000">
    <property type="entry name" value="Glycogen Phosphorylase B"/>
    <property type="match status" value="2"/>
</dbReference>
<organism evidence="3 4">
    <name type="scientific">Mycobacterium intermedium</name>
    <dbReference type="NCBI Taxonomy" id="28445"/>
    <lineage>
        <taxon>Bacteria</taxon>
        <taxon>Bacillati</taxon>
        <taxon>Actinomycetota</taxon>
        <taxon>Actinomycetes</taxon>
        <taxon>Mycobacteriales</taxon>
        <taxon>Mycobacteriaceae</taxon>
        <taxon>Mycobacterium</taxon>
        <taxon>Mycobacterium simiae complex</taxon>
    </lineage>
</organism>
<dbReference type="Pfam" id="PF03033">
    <property type="entry name" value="Glyco_transf_28"/>
    <property type="match status" value="1"/>
</dbReference>
<comment type="caution">
    <text evidence="3">The sequence shown here is derived from an EMBL/GenBank/DDBJ whole genome shotgun (WGS) entry which is preliminary data.</text>
</comment>
<keyword evidence="3" id="KW-0808">Transferase</keyword>
<keyword evidence="4" id="KW-1185">Reference proteome</keyword>
<dbReference type="GO" id="GO:0005975">
    <property type="term" value="P:carbohydrate metabolic process"/>
    <property type="evidence" value="ECO:0007669"/>
    <property type="project" value="InterPro"/>
</dbReference>
<dbReference type="GO" id="GO:0008194">
    <property type="term" value="F:UDP-glycosyltransferase activity"/>
    <property type="evidence" value="ECO:0007669"/>
    <property type="project" value="InterPro"/>
</dbReference>
<dbReference type="AlphaFoldDB" id="A0A1E3S9Z7"/>
<dbReference type="InterPro" id="IPR002213">
    <property type="entry name" value="UDP_glucos_trans"/>
</dbReference>
<dbReference type="OrthoDB" id="3253247at2"/>
<protein>
    <submittedName>
        <fullName evidence="3">Glycosyl transferase</fullName>
    </submittedName>
</protein>
<dbReference type="FunFam" id="3.40.50.2000:FF:000009">
    <property type="entry name" value="Sterol 3-beta-glucosyltransferase UGT80A2"/>
    <property type="match status" value="1"/>
</dbReference>
<accession>A0A1E3S9Z7</accession>
<dbReference type="InterPro" id="IPR010610">
    <property type="entry name" value="EryCIII-like_C"/>
</dbReference>
<gene>
    <name evidence="3" type="ORF">BST27_18340</name>
</gene>
<feature type="domain" description="Glycosyltransferase family 28 N-terminal" evidence="1">
    <location>
        <begin position="3"/>
        <end position="83"/>
    </location>
</feature>
<dbReference type="EMBL" id="MVHT01000053">
    <property type="protein sequence ID" value="ORB00470.1"/>
    <property type="molecule type" value="Genomic_DNA"/>
</dbReference>
<dbReference type="STRING" id="28445.BHQ20_19960"/>
<dbReference type="PANTHER" id="PTHR48050">
    <property type="entry name" value="STEROL 3-BETA-GLUCOSYLTRANSFERASE"/>
    <property type="match status" value="1"/>
</dbReference>
<feature type="domain" description="Erythromycin biosynthesis protein CIII-like C-terminal" evidence="2">
    <location>
        <begin position="293"/>
        <end position="404"/>
    </location>
</feature>
<dbReference type="RefSeq" id="WP_069420887.1">
    <property type="nucleotide sequence ID" value="NZ_CBCRZH010000037.1"/>
</dbReference>
<dbReference type="CDD" id="cd03784">
    <property type="entry name" value="GT1_Gtf-like"/>
    <property type="match status" value="1"/>
</dbReference>
<dbReference type="GO" id="GO:0016758">
    <property type="term" value="F:hexosyltransferase activity"/>
    <property type="evidence" value="ECO:0007669"/>
    <property type="project" value="InterPro"/>
</dbReference>